<keyword evidence="1 5" id="KW-0637">Prenyltransferase</keyword>
<keyword evidence="3 5" id="KW-0288">FMN</keyword>
<evidence type="ECO:0000256" key="5">
    <source>
        <dbReference type="HAMAP-Rule" id="MF_01984"/>
    </source>
</evidence>
<gene>
    <name evidence="5" type="primary">ubiX</name>
    <name evidence="8" type="ORF">KEBURONENSIS_01105</name>
    <name evidence="7" type="ORF">KEBURONENSIS_01181</name>
</gene>
<keyword evidence="2 5" id="KW-0285">Flavoprotein</keyword>
<comment type="function">
    <text evidence="5">Flavin prenyltransferase that catalyzes the synthesis of the prenylated FMN cofactor (prenyl-FMN) for 4-hydroxy-3-polyprenylbenzoic acid decarboxylase UbiD. The prenyltransferase is metal-independent and links a dimethylallyl moiety from dimethylallyl monophosphate (DMAP) to the flavin N5 and C6 atoms of FMN.</text>
</comment>
<feature type="binding site" evidence="5">
    <location>
        <begin position="107"/>
        <end position="109"/>
    </location>
    <ligand>
        <name>FMN</name>
        <dbReference type="ChEBI" id="CHEBI:58210"/>
    </ligand>
</feature>
<protein>
    <recommendedName>
        <fullName evidence="5">Flavin prenyltransferase UbiX</fullName>
        <ecNumber evidence="5">2.5.1.129</ecNumber>
    </recommendedName>
</protein>
<dbReference type="InterPro" id="IPR004507">
    <property type="entry name" value="UbiX-like"/>
</dbReference>
<dbReference type="Pfam" id="PF02441">
    <property type="entry name" value="Flavoprotein"/>
    <property type="match status" value="1"/>
</dbReference>
<dbReference type="Gene3D" id="3.40.50.1950">
    <property type="entry name" value="Flavin prenyltransferase-like"/>
    <property type="match status" value="1"/>
</dbReference>
<evidence type="ECO:0000256" key="4">
    <source>
        <dbReference type="ARBA" id="ARBA00022679"/>
    </source>
</evidence>
<organism evidence="8 9">
    <name type="scientific">Kingella negevensis</name>
    <dbReference type="NCBI Taxonomy" id="1522312"/>
    <lineage>
        <taxon>Bacteria</taxon>
        <taxon>Pseudomonadati</taxon>
        <taxon>Pseudomonadota</taxon>
        <taxon>Betaproteobacteria</taxon>
        <taxon>Neisseriales</taxon>
        <taxon>Neisseriaceae</taxon>
        <taxon>Kingella</taxon>
    </lineage>
</organism>
<dbReference type="Proteomes" id="UP000215450">
    <property type="component" value="Unassembled WGS sequence"/>
</dbReference>
<dbReference type="SUPFAM" id="SSF52507">
    <property type="entry name" value="Homo-oligomeric flavin-containing Cys decarboxylases, HFCD"/>
    <property type="match status" value="1"/>
</dbReference>
<comment type="caution">
    <text evidence="5">Lacks conserved residue(s) required for the propagation of feature annotation.</text>
</comment>
<reference evidence="7" key="1">
    <citation type="submission" date="2017-05" db="EMBL/GenBank/DDBJ databases">
        <authorList>
            <person name="Song R."/>
            <person name="Chenine A.L."/>
            <person name="Ruprecht R.M."/>
        </authorList>
    </citation>
    <scope>NUCLEOTIDE SEQUENCE</scope>
    <source>
        <strain evidence="7">Kingella_eburonensis</strain>
    </source>
</reference>
<feature type="binding site" evidence="5">
    <location>
        <position position="279"/>
    </location>
    <ligand>
        <name>dimethylallyl phosphate</name>
        <dbReference type="ChEBI" id="CHEBI:88052"/>
    </ligand>
</feature>
<dbReference type="EMBL" id="FXUV01000016">
    <property type="protein sequence ID" value="SMQ12171.1"/>
    <property type="molecule type" value="Genomic_DNA"/>
</dbReference>
<comment type="catalytic activity">
    <reaction evidence="5">
        <text>dimethylallyl phosphate + FMNH2 = prenylated FMNH2 + phosphate</text>
        <dbReference type="Rhea" id="RHEA:37743"/>
        <dbReference type="ChEBI" id="CHEBI:43474"/>
        <dbReference type="ChEBI" id="CHEBI:57618"/>
        <dbReference type="ChEBI" id="CHEBI:87467"/>
        <dbReference type="ChEBI" id="CHEBI:88052"/>
        <dbReference type="EC" id="2.5.1.129"/>
    </reaction>
</comment>
<dbReference type="GO" id="GO:0016831">
    <property type="term" value="F:carboxy-lyase activity"/>
    <property type="evidence" value="ECO:0007669"/>
    <property type="project" value="TreeGrafter"/>
</dbReference>
<accession>A0A238TCW1</accession>
<name>A0A238TCW1_9NEIS</name>
<dbReference type="NCBIfam" id="NF004685">
    <property type="entry name" value="PRK06029.1"/>
    <property type="match status" value="1"/>
</dbReference>
<evidence type="ECO:0000256" key="1">
    <source>
        <dbReference type="ARBA" id="ARBA00022602"/>
    </source>
</evidence>
<feature type="binding site" evidence="5">
    <location>
        <position position="133"/>
    </location>
    <ligand>
        <name>FMN</name>
        <dbReference type="ChEBI" id="CHEBI:58210"/>
    </ligand>
</feature>
<sequence>MATIQEIRLVNFEQLIREAGNVAELSRLCGYDKPAYFYQIRSQKPNSKGKILQIGNRVAAALEQGMNKPKGWLSQDHSQAAAQPAFTPAVSGSLKNEIQTVTLAFTGASGFPYGWRLLETLLATGKNVYVLFSQAARVVAKQEMNLDLPAEAEKIQAHLQAYFNVDASRLRVFAQDDWFAPIASGTGTADAMVICPASMGTIAAIAHGTSDSLMERAADVAIKEKRPLVLVPREAPLSALHLENLLKLARLGCTILPPAAGFYHQPKTVDDMINFVVARILDQLRISHNIIQSWGK</sequence>
<dbReference type="STRING" id="1522312.GCA_900177895_01474"/>
<keyword evidence="4 5" id="KW-0808">Transferase</keyword>
<evidence type="ECO:0000313" key="9">
    <source>
        <dbReference type="Proteomes" id="UP000215450"/>
    </source>
</evidence>
<dbReference type="EMBL" id="FXUV02000018">
    <property type="protein sequence ID" value="SNB63759.1"/>
    <property type="molecule type" value="Genomic_DNA"/>
</dbReference>
<evidence type="ECO:0000259" key="6">
    <source>
        <dbReference type="Pfam" id="PF02441"/>
    </source>
</evidence>
<keyword evidence="9" id="KW-1185">Reference proteome</keyword>
<evidence type="ECO:0000256" key="3">
    <source>
        <dbReference type="ARBA" id="ARBA00022643"/>
    </source>
</evidence>
<evidence type="ECO:0000256" key="2">
    <source>
        <dbReference type="ARBA" id="ARBA00022630"/>
    </source>
</evidence>
<feature type="binding site" evidence="5">
    <location>
        <position position="263"/>
    </location>
    <ligand>
        <name>dimethylallyl phosphate</name>
        <dbReference type="ChEBI" id="CHEBI:88052"/>
    </ligand>
</feature>
<reference evidence="9" key="3">
    <citation type="submission" date="2017-06" db="EMBL/GenBank/DDBJ databases">
        <authorList>
            <person name="Laurent S."/>
        </authorList>
    </citation>
    <scope>NUCLEOTIDE SEQUENCE [LARGE SCALE GENOMIC DNA]</scope>
</reference>
<proteinExistence type="inferred from homology"/>
<dbReference type="GO" id="GO:0106141">
    <property type="term" value="F:flavin prenyltransferase activity"/>
    <property type="evidence" value="ECO:0007669"/>
    <property type="project" value="UniProtKB-EC"/>
</dbReference>
<feature type="binding site" evidence="5">
    <location>
        <begin position="198"/>
        <end position="201"/>
    </location>
    <ligand>
        <name>FMN</name>
        <dbReference type="ChEBI" id="CHEBI:58210"/>
    </ligand>
</feature>
<evidence type="ECO:0000313" key="7">
    <source>
        <dbReference type="EMBL" id="SMQ12171.1"/>
    </source>
</evidence>
<feature type="domain" description="Flavoprotein" evidence="6">
    <location>
        <begin position="100"/>
        <end position="284"/>
    </location>
</feature>
<dbReference type="InterPro" id="IPR036551">
    <property type="entry name" value="Flavin_trans-like"/>
</dbReference>
<reference evidence="8" key="2">
    <citation type="submission" date="2017-06" db="EMBL/GenBank/DDBJ databases">
        <authorList>
            <person name="Kim H.J."/>
            <person name="Triplett B.A."/>
        </authorList>
    </citation>
    <scope>NUCLEOTIDE SEQUENCE [LARGE SCALE GENOMIC DNA]</scope>
    <source>
        <strain evidence="8">Kingella_eburonensis</strain>
    </source>
</reference>
<dbReference type="EC" id="2.5.1.129" evidence="5"/>
<dbReference type="PANTHER" id="PTHR43374">
    <property type="entry name" value="FLAVIN PRENYLTRANSFERASE"/>
    <property type="match status" value="1"/>
</dbReference>
<dbReference type="InterPro" id="IPR003382">
    <property type="entry name" value="Flavoprotein"/>
</dbReference>
<keyword evidence="8" id="KW-0456">Lyase</keyword>
<dbReference type="PANTHER" id="PTHR43374:SF1">
    <property type="entry name" value="FLAVIN PRENYLTRANSFERASE PAD1, MITOCHONDRIAL"/>
    <property type="match status" value="1"/>
</dbReference>
<dbReference type="NCBIfam" id="TIGR00421">
    <property type="entry name" value="ubiX_pad"/>
    <property type="match status" value="1"/>
</dbReference>
<feature type="binding site" evidence="5">
    <location>
        <position position="233"/>
    </location>
    <ligand>
        <name>FMN</name>
        <dbReference type="ChEBI" id="CHEBI:58210"/>
    </ligand>
</feature>
<dbReference type="AlphaFoldDB" id="A0A238TCW1"/>
<comment type="similarity">
    <text evidence="5">Belongs to the UbiX/PAD1 family.</text>
</comment>
<evidence type="ECO:0000313" key="8">
    <source>
        <dbReference type="EMBL" id="SNB63759.1"/>
    </source>
</evidence>
<dbReference type="OrthoDB" id="9781577at2"/>
<dbReference type="HAMAP" id="MF_01984">
    <property type="entry name" value="ubiX_pad"/>
    <property type="match status" value="1"/>
</dbReference>